<dbReference type="GO" id="GO:0015846">
    <property type="term" value="P:polyamine transport"/>
    <property type="evidence" value="ECO:0007669"/>
    <property type="project" value="InterPro"/>
</dbReference>
<dbReference type="GO" id="GO:0019808">
    <property type="term" value="F:polyamine binding"/>
    <property type="evidence" value="ECO:0007669"/>
    <property type="project" value="InterPro"/>
</dbReference>
<dbReference type="Proteomes" id="UP001163644">
    <property type="component" value="Chromosome"/>
</dbReference>
<evidence type="ECO:0000313" key="8">
    <source>
        <dbReference type="Proteomes" id="UP000196842"/>
    </source>
</evidence>
<protein>
    <submittedName>
        <fullName evidence="7">Polyamine ABC transporter substrate-binding protein</fullName>
    </submittedName>
    <submittedName>
        <fullName evidence="6">Putrescine-binding periplasmic protein</fullName>
    </submittedName>
</protein>
<dbReference type="EMBL" id="LT855380">
    <property type="protein sequence ID" value="SMS07942.1"/>
    <property type="molecule type" value="Genomic_DNA"/>
</dbReference>
<keyword evidence="2" id="KW-0813">Transport</keyword>
<dbReference type="PANTHER" id="PTHR30222">
    <property type="entry name" value="SPERMIDINE/PUTRESCINE-BINDING PERIPLASMIC PROTEIN"/>
    <property type="match status" value="1"/>
</dbReference>
<evidence type="ECO:0000256" key="4">
    <source>
        <dbReference type="ARBA" id="ARBA00022764"/>
    </source>
</evidence>
<dbReference type="PRINTS" id="PR00909">
    <property type="entry name" value="SPERMDNBNDNG"/>
</dbReference>
<feature type="signal peptide" evidence="5">
    <location>
        <begin position="1"/>
        <end position="24"/>
    </location>
</feature>
<sequence length="364" mass="39761">MSISNLSKALLVTAGLTLAASAQAESTVHIYNWSDYIGKTTLADFEAATGIKPMYDVFDSNETLEAKLLAGRTGYDVVVPSNHFLGKQIKAGAFQKLDKSLLPNYKNLDPALLKRLEKNDPGNQYAVPYLWGTNGIGYNVEKVKAALGVDKIDSWSVLFEPENIKKLSSCGVAFLDSADEMLPAMLNYLGLDPNSTKEADYKKAEAKLMAIRPYVTYFHSSKYITDLANGDICVAAGFSGDVFQAKARAEEAGKGVKLAYSIPKEGGNLWFDMLAIPADSKNVKAASAFINYLLDPKVIAQVSDEVGYANPNPASGEFMDQAIRTDEAVYPPQEVLDRLFVNSELPPKVQRLMTRSWTKVKSGK</sequence>
<keyword evidence="3 5" id="KW-0732">Signal</keyword>
<evidence type="ECO:0000256" key="1">
    <source>
        <dbReference type="ARBA" id="ARBA00004418"/>
    </source>
</evidence>
<dbReference type="CDD" id="cd13659">
    <property type="entry name" value="PBP2_PotF"/>
    <property type="match status" value="1"/>
</dbReference>
<dbReference type="RefSeq" id="WP_004880507.1">
    <property type="nucleotide sequence ID" value="NZ_CP036495.1"/>
</dbReference>
<dbReference type="GeneID" id="47762017"/>
<accession>A0A0D0MAX2</accession>
<dbReference type="Gene3D" id="3.40.190.10">
    <property type="entry name" value="Periplasmic binding protein-like II"/>
    <property type="match status" value="2"/>
</dbReference>
<evidence type="ECO:0000313" key="7">
    <source>
        <dbReference type="EMBL" id="UZA66968.1"/>
    </source>
</evidence>
<evidence type="ECO:0000256" key="3">
    <source>
        <dbReference type="ARBA" id="ARBA00022729"/>
    </source>
</evidence>
<dbReference type="PIRSF" id="PIRSF019574">
    <property type="entry name" value="Periplasmic_polyamine_BP"/>
    <property type="match status" value="1"/>
</dbReference>
<name>A0A0D0MAX2_PSEVI</name>
<organism evidence="6 8">
    <name type="scientific">Pseudomonas viridiflava</name>
    <name type="common">Phytomonas viridiflava</name>
    <dbReference type="NCBI Taxonomy" id="33069"/>
    <lineage>
        <taxon>Bacteria</taxon>
        <taxon>Pseudomonadati</taxon>
        <taxon>Pseudomonadota</taxon>
        <taxon>Gammaproteobacteria</taxon>
        <taxon>Pseudomonadales</taxon>
        <taxon>Pseudomonadaceae</taxon>
        <taxon>Pseudomonas</taxon>
    </lineage>
</organism>
<evidence type="ECO:0000313" key="6">
    <source>
        <dbReference type="EMBL" id="SMS07942.1"/>
    </source>
</evidence>
<dbReference type="InterPro" id="IPR006059">
    <property type="entry name" value="SBP"/>
</dbReference>
<dbReference type="OrthoDB" id="9769319at2"/>
<reference evidence="6 8" key="1">
    <citation type="submission" date="2017-05" db="EMBL/GenBank/DDBJ databases">
        <authorList>
            <person name="Song R."/>
            <person name="Chenine A.L."/>
            <person name="Ruprecht R.M."/>
        </authorList>
    </citation>
    <scope>NUCLEOTIDE SEQUENCE [LARGE SCALE GENOMIC DNA]</scope>
    <source>
        <strain evidence="6 8">CFBP 1590</strain>
    </source>
</reference>
<reference evidence="7" key="2">
    <citation type="submission" date="2019-02" db="EMBL/GenBank/DDBJ databases">
        <authorList>
            <person name="Lutz S."/>
            <person name="Schori C."/>
            <person name="Ahrens C.H."/>
            <person name="Gueguen E."/>
        </authorList>
    </citation>
    <scope>NUCLEOTIDE SEQUENCE</scope>
    <source>
        <strain evidence="7">Psy35</strain>
    </source>
</reference>
<dbReference type="Pfam" id="PF13416">
    <property type="entry name" value="SBP_bac_8"/>
    <property type="match status" value="1"/>
</dbReference>
<dbReference type="AlphaFoldDB" id="A0A0D0MAX2"/>
<dbReference type="GO" id="GO:0042597">
    <property type="term" value="C:periplasmic space"/>
    <property type="evidence" value="ECO:0007669"/>
    <property type="project" value="UniProtKB-SubCell"/>
</dbReference>
<dbReference type="Proteomes" id="UP000196842">
    <property type="component" value="Chromosome I"/>
</dbReference>
<dbReference type="PANTHER" id="PTHR30222:SF12">
    <property type="entry name" value="NORSPERMIDINE SENSOR"/>
    <property type="match status" value="1"/>
</dbReference>
<dbReference type="KEGG" id="pvd:CFBP1590_0357"/>
<dbReference type="InterPro" id="IPR001188">
    <property type="entry name" value="Sperm_putr-bd"/>
</dbReference>
<gene>
    <name evidence="6" type="primary">potF</name>
    <name evidence="6" type="ORF">CFBP1590_0357</name>
    <name evidence="7" type="ORF">EZZ81_01455</name>
</gene>
<dbReference type="SUPFAM" id="SSF53850">
    <property type="entry name" value="Periplasmic binding protein-like II"/>
    <property type="match status" value="1"/>
</dbReference>
<keyword evidence="4" id="KW-0574">Periplasm</keyword>
<proteinExistence type="predicted"/>
<comment type="subcellular location">
    <subcellularLocation>
        <location evidence="1">Periplasm</location>
    </subcellularLocation>
</comment>
<feature type="chain" id="PRO_5015035582" evidence="5">
    <location>
        <begin position="25"/>
        <end position="364"/>
    </location>
</feature>
<evidence type="ECO:0000256" key="5">
    <source>
        <dbReference type="SAM" id="SignalP"/>
    </source>
</evidence>
<dbReference type="EMBL" id="CP036495">
    <property type="protein sequence ID" value="UZA66968.1"/>
    <property type="molecule type" value="Genomic_DNA"/>
</dbReference>
<evidence type="ECO:0000256" key="2">
    <source>
        <dbReference type="ARBA" id="ARBA00022448"/>
    </source>
</evidence>